<evidence type="ECO:0000256" key="5">
    <source>
        <dbReference type="PROSITE-ProRule" id="PRU01248"/>
    </source>
</evidence>
<dbReference type="InterPro" id="IPR013762">
    <property type="entry name" value="Integrase-like_cat_sf"/>
</dbReference>
<dbReference type="SUPFAM" id="SSF56349">
    <property type="entry name" value="DNA breaking-rejoining enzymes"/>
    <property type="match status" value="1"/>
</dbReference>
<dbReference type="InterPro" id="IPR004107">
    <property type="entry name" value="Integrase_SAM-like_N"/>
</dbReference>
<accession>A0AAP4EA13</accession>
<organism evidence="8 9">
    <name type="scientific">Paenibacillus polymyxa</name>
    <name type="common">Bacillus polymyxa</name>
    <dbReference type="NCBI Taxonomy" id="1406"/>
    <lineage>
        <taxon>Bacteria</taxon>
        <taxon>Bacillati</taxon>
        <taxon>Bacillota</taxon>
        <taxon>Bacilli</taxon>
        <taxon>Bacillales</taxon>
        <taxon>Paenibacillaceae</taxon>
        <taxon>Paenibacillus</taxon>
    </lineage>
</organism>
<dbReference type="PANTHER" id="PTHR30629">
    <property type="entry name" value="PROPHAGE INTEGRASE"/>
    <property type="match status" value="1"/>
</dbReference>
<dbReference type="PANTHER" id="PTHR30629:SF2">
    <property type="entry name" value="PROPHAGE INTEGRASE INTS-RELATED"/>
    <property type="match status" value="1"/>
</dbReference>
<dbReference type="InterPro" id="IPR010998">
    <property type="entry name" value="Integrase_recombinase_N"/>
</dbReference>
<evidence type="ECO:0000259" key="6">
    <source>
        <dbReference type="PROSITE" id="PS51898"/>
    </source>
</evidence>
<sequence>MDAKKVKKLPFEEVAWDWLKTYSKGEVKESTVRVRSKEIKILVRYIPKINIDKVTHKQYQNILNDLDDKKYARTTIEGVHVTANMIMKYAIKNKMRLDNPCTGAVIPAKMLTVEEIENTTIEDEFLEKPEIMEFLQAVYLHGLPMDLERFYLLAFSGMRSGELCALKWTDINFETNEIRVTKTLYNEQNNMKLYKLTPPKTKGSIRTFDLDETIMDLLADYRNTQQKIVQENRKMYRDYHDKDFVFCRDNGYPFIQKRSHSPYL</sequence>
<dbReference type="GO" id="GO:0015074">
    <property type="term" value="P:DNA integration"/>
    <property type="evidence" value="ECO:0007669"/>
    <property type="project" value="UniProtKB-KW"/>
</dbReference>
<dbReference type="EMBL" id="JARVWT010000001">
    <property type="protein sequence ID" value="MDH2330201.1"/>
    <property type="molecule type" value="Genomic_DNA"/>
</dbReference>
<dbReference type="GO" id="GO:0006310">
    <property type="term" value="P:DNA recombination"/>
    <property type="evidence" value="ECO:0007669"/>
    <property type="project" value="UniProtKB-KW"/>
</dbReference>
<keyword evidence="4" id="KW-0233">DNA recombination</keyword>
<evidence type="ECO:0000256" key="1">
    <source>
        <dbReference type="ARBA" id="ARBA00008857"/>
    </source>
</evidence>
<evidence type="ECO:0000256" key="2">
    <source>
        <dbReference type="ARBA" id="ARBA00022908"/>
    </source>
</evidence>
<evidence type="ECO:0000313" key="8">
    <source>
        <dbReference type="EMBL" id="MDH2330201.1"/>
    </source>
</evidence>
<reference evidence="8" key="1">
    <citation type="submission" date="2023-04" db="EMBL/GenBank/DDBJ databases">
        <title>Uncovering the Secrets of Slow-Growing Bacteria in Tropical Savanna Soil through Cultivation and Genomic Analysis.</title>
        <authorList>
            <person name="Goncalves O.S."/>
            <person name="Santana M.F."/>
        </authorList>
    </citation>
    <scope>NUCLEOTIDE SEQUENCE</scope>
    <source>
        <strain evidence="8">ANTI</strain>
    </source>
</reference>
<dbReference type="InterPro" id="IPR011010">
    <property type="entry name" value="DNA_brk_join_enz"/>
</dbReference>
<evidence type="ECO:0000259" key="7">
    <source>
        <dbReference type="PROSITE" id="PS51900"/>
    </source>
</evidence>
<feature type="domain" description="Tyr recombinase" evidence="6">
    <location>
        <begin position="121"/>
        <end position="264"/>
    </location>
</feature>
<dbReference type="Pfam" id="PF14659">
    <property type="entry name" value="Phage_int_SAM_3"/>
    <property type="match status" value="1"/>
</dbReference>
<feature type="domain" description="Core-binding (CB)" evidence="7">
    <location>
        <begin position="9"/>
        <end position="91"/>
    </location>
</feature>
<evidence type="ECO:0000313" key="9">
    <source>
        <dbReference type="Proteomes" id="UP001229409"/>
    </source>
</evidence>
<keyword evidence="3 5" id="KW-0238">DNA-binding</keyword>
<gene>
    <name evidence="8" type="ORF">QDS18_04945</name>
</gene>
<dbReference type="Pfam" id="PF00589">
    <property type="entry name" value="Phage_integrase"/>
    <property type="match status" value="1"/>
</dbReference>
<comment type="caution">
    <text evidence="8">The sequence shown here is derived from an EMBL/GenBank/DDBJ whole genome shotgun (WGS) entry which is preliminary data.</text>
</comment>
<comment type="similarity">
    <text evidence="1">Belongs to the 'phage' integrase family.</text>
</comment>
<dbReference type="Gene3D" id="1.10.150.130">
    <property type="match status" value="1"/>
</dbReference>
<dbReference type="GO" id="GO:0003677">
    <property type="term" value="F:DNA binding"/>
    <property type="evidence" value="ECO:0007669"/>
    <property type="project" value="UniProtKB-UniRule"/>
</dbReference>
<dbReference type="Gene3D" id="1.10.443.10">
    <property type="entry name" value="Intergrase catalytic core"/>
    <property type="match status" value="1"/>
</dbReference>
<evidence type="ECO:0000256" key="4">
    <source>
        <dbReference type="ARBA" id="ARBA00023172"/>
    </source>
</evidence>
<dbReference type="PROSITE" id="PS51900">
    <property type="entry name" value="CB"/>
    <property type="match status" value="1"/>
</dbReference>
<dbReference type="InterPro" id="IPR044068">
    <property type="entry name" value="CB"/>
</dbReference>
<dbReference type="Proteomes" id="UP001229409">
    <property type="component" value="Unassembled WGS sequence"/>
</dbReference>
<evidence type="ECO:0000256" key="3">
    <source>
        <dbReference type="ARBA" id="ARBA00023125"/>
    </source>
</evidence>
<proteinExistence type="inferred from homology"/>
<dbReference type="InterPro" id="IPR050808">
    <property type="entry name" value="Phage_Integrase"/>
</dbReference>
<dbReference type="InterPro" id="IPR002104">
    <property type="entry name" value="Integrase_catalytic"/>
</dbReference>
<protein>
    <submittedName>
        <fullName evidence="8">Site-specific integrase</fullName>
    </submittedName>
</protein>
<name>A0AAP4EA13_PAEPO</name>
<dbReference type="CDD" id="cd01189">
    <property type="entry name" value="INT_ICEBs1_C_like"/>
    <property type="match status" value="1"/>
</dbReference>
<dbReference type="AlphaFoldDB" id="A0AAP4EA13"/>
<dbReference type="PROSITE" id="PS51898">
    <property type="entry name" value="TYR_RECOMBINASE"/>
    <property type="match status" value="1"/>
</dbReference>
<dbReference type="RefSeq" id="WP_053324876.1">
    <property type="nucleotide sequence ID" value="NZ_JARVWT010000001.1"/>
</dbReference>
<keyword evidence="2" id="KW-0229">DNA integration</keyword>